<proteinExistence type="predicted"/>
<dbReference type="PANTHER" id="PTHR48222:SF4">
    <property type="entry name" value="PROTEINASE INHIBITOR, PROPEPTIDE"/>
    <property type="match status" value="1"/>
</dbReference>
<evidence type="ECO:0000313" key="3">
    <source>
        <dbReference type="EMBL" id="KAJ4980950.1"/>
    </source>
</evidence>
<dbReference type="Pfam" id="PF05922">
    <property type="entry name" value="Inhibitor_I9"/>
    <property type="match status" value="1"/>
</dbReference>
<dbReference type="EMBL" id="JAMYWD010000001">
    <property type="protein sequence ID" value="KAJ4980950.1"/>
    <property type="molecule type" value="Genomic_DNA"/>
</dbReference>
<dbReference type="AlphaFoldDB" id="A0A9Q0R2G4"/>
<feature type="signal peptide" evidence="1">
    <location>
        <begin position="1"/>
        <end position="20"/>
    </location>
</feature>
<evidence type="ECO:0000313" key="4">
    <source>
        <dbReference type="Proteomes" id="UP001141806"/>
    </source>
</evidence>
<comment type="caution">
    <text evidence="3">The sequence shown here is derived from an EMBL/GenBank/DDBJ whole genome shotgun (WGS) entry which is preliminary data.</text>
</comment>
<sequence>MFHKLMLLLLSSWMIQLTPAASSESTASSTPMEHIVYMERTPGSQEMIELKHIHTLASVLGSEEAARKAIIYCYKNTISGFSAMLTKAQVEELSKQPGVLKILPAPMYHLSTVNISTP</sequence>
<keyword evidence="1" id="KW-0732">Signal</keyword>
<dbReference type="OrthoDB" id="687377at2759"/>
<evidence type="ECO:0000256" key="1">
    <source>
        <dbReference type="SAM" id="SignalP"/>
    </source>
</evidence>
<evidence type="ECO:0000259" key="2">
    <source>
        <dbReference type="Pfam" id="PF05922"/>
    </source>
</evidence>
<dbReference type="InterPro" id="IPR037045">
    <property type="entry name" value="S8pro/Inhibitor_I9_sf"/>
</dbReference>
<reference evidence="3" key="1">
    <citation type="journal article" date="2023" name="Plant J.">
        <title>The genome of the king protea, Protea cynaroides.</title>
        <authorList>
            <person name="Chang J."/>
            <person name="Duong T.A."/>
            <person name="Schoeman C."/>
            <person name="Ma X."/>
            <person name="Roodt D."/>
            <person name="Barker N."/>
            <person name="Li Z."/>
            <person name="Van de Peer Y."/>
            <person name="Mizrachi E."/>
        </authorList>
    </citation>
    <scope>NUCLEOTIDE SEQUENCE</scope>
    <source>
        <tissue evidence="3">Young leaves</tissue>
    </source>
</reference>
<accession>A0A9Q0R2G4</accession>
<feature type="domain" description="Inhibitor I9" evidence="2">
    <location>
        <begin position="34"/>
        <end position="110"/>
    </location>
</feature>
<protein>
    <recommendedName>
        <fullName evidence="2">Inhibitor I9 domain-containing protein</fullName>
    </recommendedName>
</protein>
<gene>
    <name evidence="3" type="ORF">NE237_031787</name>
</gene>
<dbReference type="Proteomes" id="UP001141806">
    <property type="component" value="Unassembled WGS sequence"/>
</dbReference>
<feature type="chain" id="PRO_5040485229" description="Inhibitor I9 domain-containing protein" evidence="1">
    <location>
        <begin position="21"/>
        <end position="118"/>
    </location>
</feature>
<name>A0A9Q0R2G4_9MAGN</name>
<dbReference type="Gene3D" id="3.30.70.80">
    <property type="entry name" value="Peptidase S8 propeptide/proteinase inhibitor I9"/>
    <property type="match status" value="1"/>
</dbReference>
<dbReference type="InterPro" id="IPR010259">
    <property type="entry name" value="S8pro/Inhibitor_I9"/>
</dbReference>
<dbReference type="PANTHER" id="PTHR48222">
    <property type="entry name" value="PROTEINASE INHIBITOR, PROPEPTIDE"/>
    <property type="match status" value="1"/>
</dbReference>
<organism evidence="3 4">
    <name type="scientific">Protea cynaroides</name>
    <dbReference type="NCBI Taxonomy" id="273540"/>
    <lineage>
        <taxon>Eukaryota</taxon>
        <taxon>Viridiplantae</taxon>
        <taxon>Streptophyta</taxon>
        <taxon>Embryophyta</taxon>
        <taxon>Tracheophyta</taxon>
        <taxon>Spermatophyta</taxon>
        <taxon>Magnoliopsida</taxon>
        <taxon>Proteales</taxon>
        <taxon>Proteaceae</taxon>
        <taxon>Protea</taxon>
    </lineage>
</organism>
<keyword evidence="4" id="KW-1185">Reference proteome</keyword>